<comment type="caution">
    <text evidence="5">The sequence shown here is derived from an EMBL/GenBank/DDBJ whole genome shotgun (WGS) entry which is preliminary data.</text>
</comment>
<sequence>MQNNEPVEVEMTRNTTRDNRKTLVLLVITGFLLFALLGLGLVSFAGWKLYSILAEGHSQQTPLPSRQTTAEVVHAEVPTVEEADAEPASSSQSTPENAPERIGKSAPIGTVDLARSDDPIASDGTDIRLSNDLPALGPNVPESLERTESAIKYSWDTDSKLAYDFEIEAQLGSRKIGYRGRNTFQETGKPPKDLAAEHQLDADQRDVGTGSGFVIHPQGIVVTCAHVVKGATSIQALIGELSLDATVIKLDLANDLAVLRLDETGLPYLKLANSDHVRLGQEIRAIGYPLSDVLGESIKVTKGEVSGRGGPDGVDGLQLDATVNPGNSGGPLVDDSGRLVGVTSSLLSGAGISEVGFAIPSNKVIEIAKELGVPVDVDDLANPMPGPDIVDRVRPATVFLKVTTGPRGVGMVLPRELEYSGYWFETAVSNSGIFHPASTNNGHFSGKLLVDASGEMLDDSAEGMLPLMLGRACSVGIEMLPSTAPGRTVSSALVLIPLPDSQPRNSSLGPYEFGGYTSRSRPPWMRHPPPTSTTSKVLLGTESTTVVLGKILPDAIEVKKSYALRVNGESEDSLPLCVIGSGTGKFDPRSGRMLDMDYKMTITVNQDNVTLQIPVKMNYRLVAESVLAKERLASQQRKQARMQESSSTSKNSAFRSQPTTPSAAVEDPPFQSVKAVSESTNLNLFDPDQ</sequence>
<accession>A0A5C6DT55</accession>
<dbReference type="AlphaFoldDB" id="A0A5C6DT55"/>
<dbReference type="InterPro" id="IPR009003">
    <property type="entry name" value="Peptidase_S1_PA"/>
</dbReference>
<evidence type="ECO:0000256" key="2">
    <source>
        <dbReference type="ARBA" id="ARBA00022801"/>
    </source>
</evidence>
<dbReference type="Gene3D" id="2.40.10.120">
    <property type="match status" value="1"/>
</dbReference>
<evidence type="ECO:0000313" key="6">
    <source>
        <dbReference type="Proteomes" id="UP000315471"/>
    </source>
</evidence>
<organism evidence="5 6">
    <name type="scientific">Novipirellula aureliae</name>
    <dbReference type="NCBI Taxonomy" id="2527966"/>
    <lineage>
        <taxon>Bacteria</taxon>
        <taxon>Pseudomonadati</taxon>
        <taxon>Planctomycetota</taxon>
        <taxon>Planctomycetia</taxon>
        <taxon>Pirellulales</taxon>
        <taxon>Pirellulaceae</taxon>
        <taxon>Novipirellula</taxon>
    </lineage>
</organism>
<protein>
    <submittedName>
        <fullName evidence="5">Putative serine protease HtrA</fullName>
    </submittedName>
</protein>
<feature type="compositionally biased region" description="Polar residues" evidence="3">
    <location>
        <begin position="635"/>
        <end position="662"/>
    </location>
</feature>
<dbReference type="InterPro" id="IPR001940">
    <property type="entry name" value="Peptidase_S1C"/>
</dbReference>
<gene>
    <name evidence="5" type="primary">htrA_3</name>
    <name evidence="5" type="ORF">Q31b_32160</name>
</gene>
<reference evidence="5 6" key="1">
    <citation type="submission" date="2019-02" db="EMBL/GenBank/DDBJ databases">
        <title>Deep-cultivation of Planctomycetes and their phenomic and genomic characterization uncovers novel biology.</title>
        <authorList>
            <person name="Wiegand S."/>
            <person name="Jogler M."/>
            <person name="Boedeker C."/>
            <person name="Pinto D."/>
            <person name="Vollmers J."/>
            <person name="Rivas-Marin E."/>
            <person name="Kohn T."/>
            <person name="Peeters S.H."/>
            <person name="Heuer A."/>
            <person name="Rast P."/>
            <person name="Oberbeckmann S."/>
            <person name="Bunk B."/>
            <person name="Jeske O."/>
            <person name="Meyerdierks A."/>
            <person name="Storesund J.E."/>
            <person name="Kallscheuer N."/>
            <person name="Luecker S."/>
            <person name="Lage O.M."/>
            <person name="Pohl T."/>
            <person name="Merkel B.J."/>
            <person name="Hornburger P."/>
            <person name="Mueller R.-W."/>
            <person name="Bruemmer F."/>
            <person name="Labrenz M."/>
            <person name="Spormann A.M."/>
            <person name="Op Den Camp H."/>
            <person name="Overmann J."/>
            <person name="Amann R."/>
            <person name="Jetten M.S.M."/>
            <person name="Mascher T."/>
            <person name="Medema M.H."/>
            <person name="Devos D.P."/>
            <person name="Kaster A.-K."/>
            <person name="Ovreas L."/>
            <person name="Rohde M."/>
            <person name="Galperin M.Y."/>
            <person name="Jogler C."/>
        </authorList>
    </citation>
    <scope>NUCLEOTIDE SEQUENCE [LARGE SCALE GENOMIC DNA]</scope>
    <source>
        <strain evidence="5 6">Q31b</strain>
    </source>
</reference>
<dbReference type="PANTHER" id="PTHR43343">
    <property type="entry name" value="PEPTIDASE S12"/>
    <property type="match status" value="1"/>
</dbReference>
<dbReference type="PRINTS" id="PR00834">
    <property type="entry name" value="PROTEASES2C"/>
</dbReference>
<keyword evidence="2" id="KW-0378">Hydrolase</keyword>
<keyword evidence="4" id="KW-0812">Transmembrane</keyword>
<name>A0A5C6DT55_9BACT</name>
<keyword evidence="1 5" id="KW-0645">Protease</keyword>
<dbReference type="InterPro" id="IPR051201">
    <property type="entry name" value="Chloro_Bact_Ser_Proteases"/>
</dbReference>
<evidence type="ECO:0000256" key="4">
    <source>
        <dbReference type="SAM" id="Phobius"/>
    </source>
</evidence>
<evidence type="ECO:0000313" key="5">
    <source>
        <dbReference type="EMBL" id="TWU39900.1"/>
    </source>
</evidence>
<proteinExistence type="predicted"/>
<dbReference type="PANTHER" id="PTHR43343:SF3">
    <property type="entry name" value="PROTEASE DO-LIKE 8, CHLOROPLASTIC"/>
    <property type="match status" value="1"/>
</dbReference>
<dbReference type="Pfam" id="PF13365">
    <property type="entry name" value="Trypsin_2"/>
    <property type="match status" value="1"/>
</dbReference>
<feature type="region of interest" description="Disordered" evidence="3">
    <location>
        <begin position="80"/>
        <end position="141"/>
    </location>
</feature>
<dbReference type="RefSeq" id="WP_146600566.1">
    <property type="nucleotide sequence ID" value="NZ_SJPY01000005.1"/>
</dbReference>
<dbReference type="SUPFAM" id="SSF50494">
    <property type="entry name" value="Trypsin-like serine proteases"/>
    <property type="match status" value="1"/>
</dbReference>
<keyword evidence="6" id="KW-1185">Reference proteome</keyword>
<feature type="transmembrane region" description="Helical" evidence="4">
    <location>
        <begin position="23"/>
        <end position="47"/>
    </location>
</feature>
<evidence type="ECO:0000256" key="3">
    <source>
        <dbReference type="SAM" id="MobiDB-lite"/>
    </source>
</evidence>
<keyword evidence="4" id="KW-0472">Membrane</keyword>
<feature type="region of interest" description="Disordered" evidence="3">
    <location>
        <begin position="635"/>
        <end position="689"/>
    </location>
</feature>
<dbReference type="EMBL" id="SJPY01000005">
    <property type="protein sequence ID" value="TWU39900.1"/>
    <property type="molecule type" value="Genomic_DNA"/>
</dbReference>
<keyword evidence="4" id="KW-1133">Transmembrane helix</keyword>
<dbReference type="Proteomes" id="UP000315471">
    <property type="component" value="Unassembled WGS sequence"/>
</dbReference>
<dbReference type="GO" id="GO:0006508">
    <property type="term" value="P:proteolysis"/>
    <property type="evidence" value="ECO:0007669"/>
    <property type="project" value="UniProtKB-KW"/>
</dbReference>
<evidence type="ECO:0000256" key="1">
    <source>
        <dbReference type="ARBA" id="ARBA00022670"/>
    </source>
</evidence>
<dbReference type="GO" id="GO:0004252">
    <property type="term" value="F:serine-type endopeptidase activity"/>
    <property type="evidence" value="ECO:0007669"/>
    <property type="project" value="InterPro"/>
</dbReference>
<dbReference type="OrthoDB" id="1522627at2"/>